<evidence type="ECO:0000256" key="1">
    <source>
        <dbReference type="ARBA" id="ARBA00011353"/>
    </source>
</evidence>
<evidence type="ECO:0000256" key="2">
    <source>
        <dbReference type="SAM" id="MobiDB-lite"/>
    </source>
</evidence>
<dbReference type="VEuPathDB" id="FungiDB:TRIVIDRAFT_47147"/>
<dbReference type="CDD" id="cd00024">
    <property type="entry name" value="CD_CSD"/>
    <property type="match status" value="1"/>
</dbReference>
<comment type="subunit">
    <text evidence="1">Component of the NuA4 histone acetyltransferase complex.</text>
</comment>
<evidence type="ECO:0000313" key="3">
    <source>
        <dbReference type="EMBL" id="EHK19893.1"/>
    </source>
</evidence>
<name>G9N0L1_HYPVG</name>
<dbReference type="GeneID" id="25794612"/>
<accession>G9N0L1</accession>
<dbReference type="eggNOG" id="ENOG502SH56">
    <property type="taxonomic scope" value="Eukaryota"/>
</dbReference>
<dbReference type="Proteomes" id="UP000007115">
    <property type="component" value="Unassembled WGS sequence"/>
</dbReference>
<organism evidence="3 4">
    <name type="scientific">Hypocrea virens (strain Gv29-8 / FGSC 10586)</name>
    <name type="common">Gliocladium virens</name>
    <name type="synonym">Trichoderma virens</name>
    <dbReference type="NCBI Taxonomy" id="413071"/>
    <lineage>
        <taxon>Eukaryota</taxon>
        <taxon>Fungi</taxon>
        <taxon>Dikarya</taxon>
        <taxon>Ascomycota</taxon>
        <taxon>Pezizomycotina</taxon>
        <taxon>Sordariomycetes</taxon>
        <taxon>Hypocreomycetidae</taxon>
        <taxon>Hypocreales</taxon>
        <taxon>Hypocreaceae</taxon>
        <taxon>Trichoderma</taxon>
    </lineage>
</organism>
<dbReference type="RefSeq" id="XP_013954088.1">
    <property type="nucleotide sequence ID" value="XM_014098613.1"/>
</dbReference>
<dbReference type="SUPFAM" id="SSF54160">
    <property type="entry name" value="Chromo domain-like"/>
    <property type="match status" value="1"/>
</dbReference>
<dbReference type="InParanoid" id="G9N0L1"/>
<protein>
    <recommendedName>
        <fullName evidence="5">Chromo domain-containing protein</fullName>
    </recommendedName>
</protein>
<gene>
    <name evidence="3" type="ORF">TRIVIDRAFT_47147</name>
</gene>
<sequence length="577" mass="66244">MLANIISSGFYPELSTVEKALKLTPPKNGPSFRIITLADEGKKKPVFPAWSQHGPKGTVKAPNSWGAQASDWAIRAGLATGLGLHSARREALIKANVLTRHLKDNGYTLGQVLKFASQNNPNVLIHSYLGNVSTIDGAASFLGLERRTDLAEDFRSVTMKWNPALNHSIPIREQRDLENSPEYRSIKDRIAEIKSLKESAPKDSEEALKLQLKAEQDKLRALRKKKLKDLQASQKIIYESVESPHEQWDARRSHFHRIKHMLSEPRTRLMEVMKERVPPRSKKWISALQDLVTLRTTSSRLAFQNVLMPTNDGYCPVSSCKMRMDKIIPPKQWSHIYRCYKKNLIDEFGFAQFCFLCSSWQTSKEDWKTHCQQHIERDDVPFRCDPVTFRYATAHAGYCPVATTDVNLVFAAWGDLKPPEEEMMVDPELYKATTDNMSAAEILETHIDDTNSYEASLIDDPYDADCILAKWKEGRKMLYLVKWDDGTTTWEPQEEILKQDLISKFEKGYKGFNKGIEVFGTRINGRSKKVEYKIRFLNYAGAEKDKSWWVPESTMDPEIRQNHTTAKQTTRKRRKRS</sequence>
<dbReference type="Gene3D" id="2.40.50.40">
    <property type="match status" value="1"/>
</dbReference>
<dbReference type="InterPro" id="IPR016197">
    <property type="entry name" value="Chromo-like_dom_sf"/>
</dbReference>
<feature type="region of interest" description="Disordered" evidence="2">
    <location>
        <begin position="553"/>
        <end position="577"/>
    </location>
</feature>
<proteinExistence type="predicted"/>
<dbReference type="PANTHER" id="PTHR37535">
    <property type="entry name" value="FLUG DOMAIN PROTEIN"/>
    <property type="match status" value="1"/>
</dbReference>
<dbReference type="STRING" id="413071.G9N0L1"/>
<comment type="caution">
    <text evidence="3">The sequence shown here is derived from an EMBL/GenBank/DDBJ whole genome shotgun (WGS) entry which is preliminary data.</text>
</comment>
<dbReference type="OrthoDB" id="5151532at2759"/>
<dbReference type="AlphaFoldDB" id="G9N0L1"/>
<dbReference type="HOGENOM" id="CLU_472563_0_0_1"/>
<dbReference type="EMBL" id="ABDF02000082">
    <property type="protein sequence ID" value="EHK19893.1"/>
    <property type="molecule type" value="Genomic_DNA"/>
</dbReference>
<reference evidence="3 4" key="1">
    <citation type="journal article" date="2011" name="Genome Biol.">
        <title>Comparative genome sequence analysis underscores mycoparasitism as the ancestral life style of Trichoderma.</title>
        <authorList>
            <person name="Kubicek C.P."/>
            <person name="Herrera-Estrella A."/>
            <person name="Seidl-Seiboth V."/>
            <person name="Martinez D.A."/>
            <person name="Druzhinina I.S."/>
            <person name="Thon M."/>
            <person name="Zeilinger S."/>
            <person name="Casas-Flores S."/>
            <person name="Horwitz B.A."/>
            <person name="Mukherjee P.K."/>
            <person name="Mukherjee M."/>
            <person name="Kredics L."/>
            <person name="Alcaraz L.D."/>
            <person name="Aerts A."/>
            <person name="Antal Z."/>
            <person name="Atanasova L."/>
            <person name="Cervantes-Badillo M.G."/>
            <person name="Challacombe J."/>
            <person name="Chertkov O."/>
            <person name="McCluskey K."/>
            <person name="Coulpier F."/>
            <person name="Deshpande N."/>
            <person name="von Doehren H."/>
            <person name="Ebbole D.J."/>
            <person name="Esquivel-Naranjo E.U."/>
            <person name="Fekete E."/>
            <person name="Flipphi M."/>
            <person name="Glaser F."/>
            <person name="Gomez-Rodriguez E.Y."/>
            <person name="Gruber S."/>
            <person name="Han C."/>
            <person name="Henrissat B."/>
            <person name="Hermosa R."/>
            <person name="Hernandez-Onate M."/>
            <person name="Karaffa L."/>
            <person name="Kosti I."/>
            <person name="Le Crom S."/>
            <person name="Lindquist E."/>
            <person name="Lucas S."/>
            <person name="Luebeck M."/>
            <person name="Luebeck P.S."/>
            <person name="Margeot A."/>
            <person name="Metz B."/>
            <person name="Misra M."/>
            <person name="Nevalainen H."/>
            <person name="Omann M."/>
            <person name="Packer N."/>
            <person name="Perrone G."/>
            <person name="Uresti-Rivera E.E."/>
            <person name="Salamov A."/>
            <person name="Schmoll M."/>
            <person name="Seiboth B."/>
            <person name="Shapiro H."/>
            <person name="Sukno S."/>
            <person name="Tamayo-Ramos J.A."/>
            <person name="Tisch D."/>
            <person name="Wiest A."/>
            <person name="Wilkinson H.H."/>
            <person name="Zhang M."/>
            <person name="Coutinho P.M."/>
            <person name="Kenerley C.M."/>
            <person name="Monte E."/>
            <person name="Baker S.E."/>
            <person name="Grigoriev I.V."/>
        </authorList>
    </citation>
    <scope>NUCLEOTIDE SEQUENCE [LARGE SCALE GENOMIC DNA]</scope>
    <source>
        <strain evidence="4">Gv29-8 / FGSC 10586</strain>
    </source>
</reference>
<evidence type="ECO:0008006" key="5">
    <source>
        <dbReference type="Google" id="ProtNLM"/>
    </source>
</evidence>
<dbReference type="OMA" id="WPRSSEW"/>
<evidence type="ECO:0000313" key="4">
    <source>
        <dbReference type="Proteomes" id="UP000007115"/>
    </source>
</evidence>
<dbReference type="PANTHER" id="PTHR37535:SF3">
    <property type="entry name" value="FLUG DOMAIN-CONTAINING PROTEIN"/>
    <property type="match status" value="1"/>
</dbReference>
<keyword evidence="4" id="KW-1185">Reference proteome</keyword>